<keyword evidence="2" id="KW-1185">Reference proteome</keyword>
<dbReference type="InterPro" id="IPR016181">
    <property type="entry name" value="Acyl_CoA_acyltransferase"/>
</dbReference>
<dbReference type="PROSITE" id="PS51186">
    <property type="entry name" value="GNAT"/>
    <property type="match status" value="1"/>
</dbReference>
<dbReference type="WBParaSite" id="MBELARI_LOCUS6431">
    <property type="protein sequence ID" value="MBELARI_LOCUS6431"/>
    <property type="gene ID" value="MBELARI_LOCUS6431"/>
</dbReference>
<dbReference type="Proteomes" id="UP000887575">
    <property type="component" value="Unassembled WGS sequence"/>
</dbReference>
<dbReference type="GO" id="GO:0016747">
    <property type="term" value="F:acyltransferase activity, transferring groups other than amino-acyl groups"/>
    <property type="evidence" value="ECO:0007669"/>
    <property type="project" value="InterPro"/>
</dbReference>
<dbReference type="PANTHER" id="PTHR47237">
    <property type="entry name" value="SLL0310 PROTEIN"/>
    <property type="match status" value="1"/>
</dbReference>
<dbReference type="Gene3D" id="3.40.630.30">
    <property type="match status" value="1"/>
</dbReference>
<dbReference type="Pfam" id="PF00583">
    <property type="entry name" value="Acetyltransf_1"/>
    <property type="match status" value="1"/>
</dbReference>
<sequence>MTGQISYGNFYVIETRKMKYWKQWFHMISEEGWTAYDRSVRELYPHWNGSHLAVALDEKDNHFLGCFVWCENDGIAAMDAYNVIKDAQGRGVGAALWDYTMNRTVPKNLTKAMRSLPERVDRYMKLGWSCKGPVQYEIDCSTVELKEACTSLLRPLRVQEFTELTFITFHSLSDHQRKALFEFDTKVTGRNRRKLWEHLLRLEDLRGGVVVDSKDRVVSLCLIVETFDDKLLRVAPLYGENLEMAMIGLIKAIDSLNDSTNSKRFHKSLQQVQVNECTLLWADYQNNHLKEEL</sequence>
<dbReference type="SUPFAM" id="SSF55729">
    <property type="entry name" value="Acyl-CoA N-acyltransferases (Nat)"/>
    <property type="match status" value="1"/>
</dbReference>
<dbReference type="AlphaFoldDB" id="A0AAF3FH63"/>
<evidence type="ECO:0000313" key="2">
    <source>
        <dbReference type="Proteomes" id="UP000887575"/>
    </source>
</evidence>
<feature type="domain" description="N-acetyltransferase" evidence="1">
    <location>
        <begin position="11"/>
        <end position="150"/>
    </location>
</feature>
<accession>A0AAF3FH63</accession>
<evidence type="ECO:0000313" key="3">
    <source>
        <dbReference type="WBParaSite" id="MBELARI_LOCUS6431"/>
    </source>
</evidence>
<dbReference type="InterPro" id="IPR052729">
    <property type="entry name" value="Acyl/Acetyltrans_Enzymes"/>
</dbReference>
<dbReference type="PANTHER" id="PTHR47237:SF1">
    <property type="entry name" value="SLL0310 PROTEIN"/>
    <property type="match status" value="1"/>
</dbReference>
<protein>
    <recommendedName>
        <fullName evidence="1">N-acetyltransferase domain-containing protein</fullName>
    </recommendedName>
</protein>
<evidence type="ECO:0000259" key="1">
    <source>
        <dbReference type="PROSITE" id="PS51186"/>
    </source>
</evidence>
<organism evidence="2 3">
    <name type="scientific">Mesorhabditis belari</name>
    <dbReference type="NCBI Taxonomy" id="2138241"/>
    <lineage>
        <taxon>Eukaryota</taxon>
        <taxon>Metazoa</taxon>
        <taxon>Ecdysozoa</taxon>
        <taxon>Nematoda</taxon>
        <taxon>Chromadorea</taxon>
        <taxon>Rhabditida</taxon>
        <taxon>Rhabditina</taxon>
        <taxon>Rhabditomorpha</taxon>
        <taxon>Rhabditoidea</taxon>
        <taxon>Rhabditidae</taxon>
        <taxon>Mesorhabditinae</taxon>
        <taxon>Mesorhabditis</taxon>
    </lineage>
</organism>
<reference evidence="3" key="1">
    <citation type="submission" date="2024-02" db="UniProtKB">
        <authorList>
            <consortium name="WormBaseParasite"/>
        </authorList>
    </citation>
    <scope>IDENTIFICATION</scope>
</reference>
<dbReference type="InterPro" id="IPR000182">
    <property type="entry name" value="GNAT_dom"/>
</dbReference>
<name>A0AAF3FH63_9BILA</name>
<proteinExistence type="predicted"/>